<name>A0A9W6VAI1_9PSEU</name>
<organism evidence="1 2">
    <name type="scientific">Amycolatopsis taiwanensis</name>
    <dbReference type="NCBI Taxonomy" id="342230"/>
    <lineage>
        <taxon>Bacteria</taxon>
        <taxon>Bacillati</taxon>
        <taxon>Actinomycetota</taxon>
        <taxon>Actinomycetes</taxon>
        <taxon>Pseudonocardiales</taxon>
        <taxon>Pseudonocardiaceae</taxon>
        <taxon>Amycolatopsis</taxon>
    </lineage>
</organism>
<sequence>MFPFQTHVFPFQELVFPFQEVVFRAQKPVSLVQETGSSRSRGGGTVLAACLAMLPGQSGLRCVFPGGNSSARTGDTPG</sequence>
<evidence type="ECO:0000313" key="1">
    <source>
        <dbReference type="EMBL" id="GLY63803.1"/>
    </source>
</evidence>
<comment type="caution">
    <text evidence="1">The sequence shown here is derived from an EMBL/GenBank/DDBJ whole genome shotgun (WGS) entry which is preliminary data.</text>
</comment>
<gene>
    <name evidence="1" type="ORF">Atai01_04220</name>
</gene>
<proteinExistence type="predicted"/>
<dbReference type="AlphaFoldDB" id="A0A9W6VAI1"/>
<protein>
    <submittedName>
        <fullName evidence="1">Uncharacterized protein</fullName>
    </submittedName>
</protein>
<keyword evidence="2" id="KW-1185">Reference proteome</keyword>
<evidence type="ECO:0000313" key="2">
    <source>
        <dbReference type="Proteomes" id="UP001165136"/>
    </source>
</evidence>
<dbReference type="EMBL" id="BSTI01000001">
    <property type="protein sequence ID" value="GLY63803.1"/>
    <property type="molecule type" value="Genomic_DNA"/>
</dbReference>
<reference evidence="1" key="1">
    <citation type="submission" date="2023-03" db="EMBL/GenBank/DDBJ databases">
        <title>Amycolatopsis taiwanensis NBRC 103393.</title>
        <authorList>
            <person name="Ichikawa N."/>
            <person name="Sato H."/>
            <person name="Tonouchi N."/>
        </authorList>
    </citation>
    <scope>NUCLEOTIDE SEQUENCE</scope>
    <source>
        <strain evidence="1">NBRC 103393</strain>
    </source>
</reference>
<accession>A0A9W6VAI1</accession>
<dbReference type="Proteomes" id="UP001165136">
    <property type="component" value="Unassembled WGS sequence"/>
</dbReference>